<name>A0AAD9FJG7_PAPLA</name>
<comment type="caution">
    <text evidence="2">The sequence shown here is derived from an EMBL/GenBank/DDBJ whole genome shotgun (WGS) entry which is preliminary data.</text>
</comment>
<feature type="compositionally biased region" description="Basic and acidic residues" evidence="1">
    <location>
        <begin position="667"/>
        <end position="676"/>
    </location>
</feature>
<feature type="region of interest" description="Disordered" evidence="1">
    <location>
        <begin position="621"/>
        <end position="676"/>
    </location>
</feature>
<organism evidence="2 3">
    <name type="scientific">Papiliotrema laurentii</name>
    <name type="common">Cryptococcus laurentii</name>
    <dbReference type="NCBI Taxonomy" id="5418"/>
    <lineage>
        <taxon>Eukaryota</taxon>
        <taxon>Fungi</taxon>
        <taxon>Dikarya</taxon>
        <taxon>Basidiomycota</taxon>
        <taxon>Agaricomycotina</taxon>
        <taxon>Tremellomycetes</taxon>
        <taxon>Tremellales</taxon>
        <taxon>Rhynchogastremaceae</taxon>
        <taxon>Papiliotrema</taxon>
    </lineage>
</organism>
<evidence type="ECO:0000313" key="2">
    <source>
        <dbReference type="EMBL" id="KAK1921565.1"/>
    </source>
</evidence>
<accession>A0AAD9FJG7</accession>
<gene>
    <name evidence="2" type="ORF">DB88DRAFT_498374</name>
</gene>
<feature type="region of interest" description="Disordered" evidence="1">
    <location>
        <begin position="577"/>
        <end position="609"/>
    </location>
</feature>
<dbReference type="Proteomes" id="UP001182556">
    <property type="component" value="Unassembled WGS sequence"/>
</dbReference>
<keyword evidence="3" id="KW-1185">Reference proteome</keyword>
<dbReference type="EMBL" id="JAODAN010000010">
    <property type="protein sequence ID" value="KAK1921565.1"/>
    <property type="molecule type" value="Genomic_DNA"/>
</dbReference>
<feature type="compositionally biased region" description="Polar residues" evidence="1">
    <location>
        <begin position="633"/>
        <end position="647"/>
    </location>
</feature>
<evidence type="ECO:0000313" key="3">
    <source>
        <dbReference type="Proteomes" id="UP001182556"/>
    </source>
</evidence>
<dbReference type="AlphaFoldDB" id="A0AAD9FJG7"/>
<reference evidence="2" key="1">
    <citation type="submission" date="2023-02" db="EMBL/GenBank/DDBJ databases">
        <title>Identification and recombinant expression of a fungal hydrolase from Papiliotrema laurentii that hydrolyzes apple cutin and clears colloidal polyester polyurethane.</title>
        <authorList>
            <consortium name="DOE Joint Genome Institute"/>
            <person name="Roman V.A."/>
            <person name="Bojanowski C."/>
            <person name="Crable B.R."/>
            <person name="Wagner D.N."/>
            <person name="Hung C.S."/>
            <person name="Nadeau L.J."/>
            <person name="Schratz L."/>
            <person name="Haridas S."/>
            <person name="Pangilinan J."/>
            <person name="Lipzen A."/>
            <person name="Na H."/>
            <person name="Yan M."/>
            <person name="Ng V."/>
            <person name="Grigoriev I.V."/>
            <person name="Spatafora J.W."/>
            <person name="Barlow D."/>
            <person name="Biffinger J."/>
            <person name="Kelley-Loughnane N."/>
            <person name="Varaljay V.A."/>
            <person name="Crookes-Goodson W.J."/>
        </authorList>
    </citation>
    <scope>NUCLEOTIDE SEQUENCE</scope>
    <source>
        <strain evidence="2">5307AH</strain>
    </source>
</reference>
<evidence type="ECO:0000256" key="1">
    <source>
        <dbReference type="SAM" id="MobiDB-lite"/>
    </source>
</evidence>
<feature type="region of interest" description="Disordered" evidence="1">
    <location>
        <begin position="33"/>
        <end position="58"/>
    </location>
</feature>
<proteinExistence type="predicted"/>
<feature type="compositionally biased region" description="Basic and acidic residues" evidence="1">
    <location>
        <begin position="40"/>
        <end position="51"/>
    </location>
</feature>
<feature type="region of interest" description="Disordered" evidence="1">
    <location>
        <begin position="458"/>
        <end position="556"/>
    </location>
</feature>
<sequence>MTLNKPPKQRSSEPTSKKELFDIYQTLKSDVESDAGAYSAKEDDTADIRGDESEEGSSLPLSSWAKGLKLHENLFSTSSMPLSSVSELIGWLEGDFEECLWKLLLPRKRIAYIHMLLVHLLFRIRQTIASLPTETQHRPLWTSTTLSGPELQLSLAGKMVGAVSEILKSHDRELGIYEPLHAAGWSNLIIDLLDVSKGGGLLGTSPTTSLAELLWTMVMDTKLSAGREAITRREAGGLGRLAKLFVTSQIANVSLYLARCIAKCLPVSSDVSVRKEALKATFHEYVNGWNEGHWKQLFFLFGGLIGRHRYMPKTYMQILNVVASGVEEAGGRPRGFELVALEVNGESILDSEVCRKYLDTGDVVIYIDPESLIVKAFSTEGLDEDVCLAYKQMRSLQEQEPASGNFTYLRIPGVEGGHTKRISFRVRQKGSESFMEELRLRAGDAAFAIMTADAAPGDAVKSVVHDERSDSKELDGSTNSSMAQKHRSKQIHSAPVASQTLPQARESATARSKKKYGSSSKAATKKDPSVGTPNMAAPVQQSAHTPVTIGRSQRSIRQSIRAGSGVALAAGRSTLKVKARAGRDQEQHFAPSEDMNSEATSDKYDANPLDDQEYITKVIIPSTPAASREKGTSPEQVRSQSVCSSLNKAEGIREHALHQSESSGRSTVREPETSRY</sequence>
<protein>
    <submittedName>
        <fullName evidence="2">Uncharacterized protein</fullName>
    </submittedName>
</protein>
<feature type="compositionally biased region" description="Basic and acidic residues" evidence="1">
    <location>
        <begin position="463"/>
        <end position="475"/>
    </location>
</feature>